<dbReference type="GO" id="GO:0032259">
    <property type="term" value="P:methylation"/>
    <property type="evidence" value="ECO:0007669"/>
    <property type="project" value="UniProtKB-KW"/>
</dbReference>
<dbReference type="AlphaFoldDB" id="A0A0G9MZI0"/>
<protein>
    <recommendedName>
        <fullName evidence="4">Methyltransferase domain-containing protein</fullName>
    </recommendedName>
</protein>
<feature type="domain" description="Methyltransferase" evidence="4">
    <location>
        <begin position="51"/>
        <end position="135"/>
    </location>
</feature>
<dbReference type="InterPro" id="IPR029063">
    <property type="entry name" value="SAM-dependent_MTases_sf"/>
</dbReference>
<organism evidence="5 6">
    <name type="scientific">Aurantiacibacter luteus</name>
    <dbReference type="NCBI Taxonomy" id="1581420"/>
    <lineage>
        <taxon>Bacteria</taxon>
        <taxon>Pseudomonadati</taxon>
        <taxon>Pseudomonadota</taxon>
        <taxon>Alphaproteobacteria</taxon>
        <taxon>Sphingomonadales</taxon>
        <taxon>Erythrobacteraceae</taxon>
        <taxon>Aurantiacibacter</taxon>
    </lineage>
</organism>
<dbReference type="GO" id="GO:0016279">
    <property type="term" value="F:protein-lysine N-methyltransferase activity"/>
    <property type="evidence" value="ECO:0007669"/>
    <property type="project" value="InterPro"/>
</dbReference>
<accession>A0A0G9MZI0</accession>
<dbReference type="STRING" id="1581420.AAW00_00780"/>
<proteinExistence type="predicted"/>
<dbReference type="PATRIC" id="fig|1581420.6.peg.156"/>
<evidence type="ECO:0000313" key="6">
    <source>
        <dbReference type="Proteomes" id="UP000053464"/>
    </source>
</evidence>
<dbReference type="Gene3D" id="3.40.50.150">
    <property type="entry name" value="Vaccinia Virus protein VP39"/>
    <property type="match status" value="1"/>
</dbReference>
<dbReference type="Proteomes" id="UP000053464">
    <property type="component" value="Unassembled WGS sequence"/>
</dbReference>
<evidence type="ECO:0000313" key="5">
    <source>
        <dbReference type="EMBL" id="KLE35999.1"/>
    </source>
</evidence>
<name>A0A0G9MZI0_9SPHN</name>
<keyword evidence="2" id="KW-0808">Transferase</keyword>
<dbReference type="EMBL" id="LBHB01000001">
    <property type="protein sequence ID" value="KLE35999.1"/>
    <property type="molecule type" value="Genomic_DNA"/>
</dbReference>
<evidence type="ECO:0000256" key="2">
    <source>
        <dbReference type="ARBA" id="ARBA00022679"/>
    </source>
</evidence>
<evidence type="ECO:0000256" key="3">
    <source>
        <dbReference type="ARBA" id="ARBA00022691"/>
    </source>
</evidence>
<keyword evidence="1" id="KW-0489">Methyltransferase</keyword>
<dbReference type="PANTHER" id="PTHR13610">
    <property type="entry name" value="METHYLTRANSFERASE DOMAIN-CONTAINING PROTEIN"/>
    <property type="match status" value="1"/>
</dbReference>
<reference evidence="5 6" key="1">
    <citation type="submission" date="2015-04" db="EMBL/GenBank/DDBJ databases">
        <title>The draft genome sequence of Erythrobacter luteus KA37.</title>
        <authorList>
            <person name="Zhuang L."/>
            <person name="Liu Y."/>
            <person name="Shao Z."/>
        </authorList>
    </citation>
    <scope>NUCLEOTIDE SEQUENCE [LARGE SCALE GENOMIC DNA]</scope>
    <source>
        <strain evidence="5 6">KA37</strain>
    </source>
</reference>
<gene>
    <name evidence="5" type="ORF">AAW00_00780</name>
</gene>
<dbReference type="InterPro" id="IPR041698">
    <property type="entry name" value="Methyltransf_25"/>
</dbReference>
<sequence>MLAVAYAVDGSAVRQRLGLTPKLDVPYVTTRSVTVDAMLDMAEVEAGDYLIDLGTGDGRILIAAAHDRGASGLGVDLDPVLIRQARDEAADLGLSDRIDFIEQDLFETPLGEADVVTLFLLPEVNLRLRPRLLAQLRPGARVVSNRFDMGDWEPDEERRVAGYPAYLWIIPADVSGTWQMEFDGRTAILDLGQQFQQVSGTATIDGVSRPAIVNLVGESLHITLDLANGQRFFEGRIDGDRLVSTNEDSWSAMRTGGEVAKG</sequence>
<keyword evidence="3" id="KW-0949">S-adenosyl-L-methionine</keyword>
<dbReference type="CDD" id="cd02440">
    <property type="entry name" value="AdoMet_MTases"/>
    <property type="match status" value="1"/>
</dbReference>
<evidence type="ECO:0000259" key="4">
    <source>
        <dbReference type="Pfam" id="PF13649"/>
    </source>
</evidence>
<comment type="caution">
    <text evidence="5">The sequence shown here is derived from an EMBL/GenBank/DDBJ whole genome shotgun (WGS) entry which is preliminary data.</text>
</comment>
<keyword evidence="6" id="KW-1185">Reference proteome</keyword>
<dbReference type="Pfam" id="PF13649">
    <property type="entry name" value="Methyltransf_25"/>
    <property type="match status" value="1"/>
</dbReference>
<dbReference type="SUPFAM" id="SSF53335">
    <property type="entry name" value="S-adenosyl-L-methionine-dependent methyltransferases"/>
    <property type="match status" value="1"/>
</dbReference>
<dbReference type="InterPro" id="IPR026170">
    <property type="entry name" value="FAM173A/B"/>
</dbReference>
<evidence type="ECO:0000256" key="1">
    <source>
        <dbReference type="ARBA" id="ARBA00022603"/>
    </source>
</evidence>
<dbReference type="PANTHER" id="PTHR13610:SF11">
    <property type="entry name" value="METHYLTRANSFERASE DOMAIN-CONTAINING PROTEIN"/>
    <property type="match status" value="1"/>
</dbReference>